<keyword evidence="1" id="KW-0119">Carbohydrate metabolism</keyword>
<feature type="compositionally biased region" description="Polar residues" evidence="2">
    <location>
        <begin position="247"/>
        <end position="264"/>
    </location>
</feature>
<dbReference type="OrthoDB" id="1715880at2"/>
<dbReference type="InterPro" id="IPR032640">
    <property type="entry name" value="AMPK1_CBM"/>
</dbReference>
<reference evidence="5" key="1">
    <citation type="submission" date="2018-11" db="EMBL/GenBank/DDBJ databases">
        <title>Genome sequencing of a novel mesophilic and cellulolytic organism within the genus Hungateiclostridium.</title>
        <authorList>
            <person name="Rettenmaier R."/>
            <person name="Liebl W."/>
            <person name="Zverlov V."/>
        </authorList>
    </citation>
    <scope>NUCLEOTIDE SEQUENCE [LARGE SCALE GENOMIC DNA]</scope>
    <source>
        <strain evidence="5">N2K1</strain>
    </source>
</reference>
<feature type="region of interest" description="Disordered" evidence="2">
    <location>
        <begin position="247"/>
        <end position="270"/>
    </location>
</feature>
<dbReference type="CDD" id="cd07184">
    <property type="entry name" value="E_set_Isoamylase_like_N"/>
    <property type="match status" value="1"/>
</dbReference>
<gene>
    <name evidence="4" type="ORF">EFD62_02560</name>
</gene>
<keyword evidence="1" id="KW-0624">Polysaccharide degradation</keyword>
<dbReference type="RefSeq" id="WP_128705701.1">
    <property type="nucleotide sequence ID" value="NZ_RLII01000002.1"/>
</dbReference>
<sequence length="400" mass="45058">MKFPFFYCTNSFAIKSISVIGDFNNWDSSRNSFKRHDDGTWMTEIELSPGNYRYKFLINDSIYFNDPNALIYTHDDKGGTASSIIIGENNKRIINIKPASLNIESYSFLCVDKDLLSCENSGKKYYKDKHSSLTLKIVFSDIIGLCAVNAIWYTPNNEIYEVQESVLEDRVKDEVNGNEALFQIDINDDTPEGDWKLQIFINGTFALEDSFTIELKQPEVLDNAVSYGAPILAVDSELPDFLIDQASQDGYTPSESEIKTNSQTDAEKEEELSGEELLGLFDDIKEINISHNPKTSVPDEVEVPNDSNIINLFDEIRESEVKDENPLDMSNAPATASNEDVESDSSIDELLELKDFINFSQSLDTKPEANEADVIESDEASIDEILKDIKDIKDITDENS</sequence>
<dbReference type="SUPFAM" id="SSF81296">
    <property type="entry name" value="E set domains"/>
    <property type="match status" value="1"/>
</dbReference>
<evidence type="ECO:0000256" key="1">
    <source>
        <dbReference type="ARBA" id="ARBA00023001"/>
    </source>
</evidence>
<evidence type="ECO:0000313" key="5">
    <source>
        <dbReference type="Proteomes" id="UP000289166"/>
    </source>
</evidence>
<keyword evidence="5" id="KW-1185">Reference proteome</keyword>
<dbReference type="GO" id="GO:0016787">
    <property type="term" value="F:hydrolase activity"/>
    <property type="evidence" value="ECO:0007669"/>
    <property type="project" value="UniProtKB-KW"/>
</dbReference>
<feature type="region of interest" description="Disordered" evidence="2">
    <location>
        <begin position="321"/>
        <end position="343"/>
    </location>
</feature>
<keyword evidence="4" id="KW-0378">Hydrolase</keyword>
<keyword evidence="1" id="KW-0136">Cellulose degradation</keyword>
<dbReference type="InterPro" id="IPR013783">
    <property type="entry name" value="Ig-like_fold"/>
</dbReference>
<dbReference type="GO" id="GO:0030245">
    <property type="term" value="P:cellulose catabolic process"/>
    <property type="evidence" value="ECO:0007669"/>
    <property type="project" value="UniProtKB-KW"/>
</dbReference>
<dbReference type="Proteomes" id="UP000289166">
    <property type="component" value="Unassembled WGS sequence"/>
</dbReference>
<organism evidence="4 5">
    <name type="scientific">Acetivibrio mesophilus</name>
    <dbReference type="NCBI Taxonomy" id="2487273"/>
    <lineage>
        <taxon>Bacteria</taxon>
        <taxon>Bacillati</taxon>
        <taxon>Bacillota</taxon>
        <taxon>Clostridia</taxon>
        <taxon>Eubacteriales</taxon>
        <taxon>Oscillospiraceae</taxon>
        <taxon>Acetivibrio</taxon>
    </lineage>
</organism>
<dbReference type="Pfam" id="PF16561">
    <property type="entry name" value="AMPK1_CBM"/>
    <property type="match status" value="1"/>
</dbReference>
<dbReference type="Gene3D" id="2.60.40.10">
    <property type="entry name" value="Immunoglobulins"/>
    <property type="match status" value="1"/>
</dbReference>
<feature type="domain" description="AMP-activated protein kinase glycogen-binding" evidence="3">
    <location>
        <begin position="15"/>
        <end position="84"/>
    </location>
</feature>
<dbReference type="AlphaFoldDB" id="A0A4Q0IAP1"/>
<evidence type="ECO:0000259" key="3">
    <source>
        <dbReference type="Pfam" id="PF16561"/>
    </source>
</evidence>
<evidence type="ECO:0000313" key="4">
    <source>
        <dbReference type="EMBL" id="RXE60132.1"/>
    </source>
</evidence>
<comment type="caution">
    <text evidence="4">The sequence shown here is derived from an EMBL/GenBank/DDBJ whole genome shotgun (WGS) entry which is preliminary data.</text>
</comment>
<dbReference type="InterPro" id="IPR014756">
    <property type="entry name" value="Ig_E-set"/>
</dbReference>
<evidence type="ECO:0000256" key="2">
    <source>
        <dbReference type="SAM" id="MobiDB-lite"/>
    </source>
</evidence>
<proteinExistence type="predicted"/>
<accession>A0A4Q0IAP1</accession>
<dbReference type="EMBL" id="RLII01000002">
    <property type="protein sequence ID" value="RXE60132.1"/>
    <property type="molecule type" value="Genomic_DNA"/>
</dbReference>
<protein>
    <submittedName>
        <fullName evidence="4">Glycoside hydrolase</fullName>
    </submittedName>
</protein>
<name>A0A4Q0IAP1_9FIRM</name>